<dbReference type="EMBL" id="CM056816">
    <property type="protein sequence ID" value="KAJ8633865.1"/>
    <property type="molecule type" value="Genomic_DNA"/>
</dbReference>
<accession>A0ACC2LKF6</accession>
<comment type="caution">
    <text evidence="1">The sequence shown here is derived from an EMBL/GenBank/DDBJ whole genome shotgun (WGS) entry which is preliminary data.</text>
</comment>
<protein>
    <submittedName>
        <fullName evidence="1">Uncharacterized protein</fullName>
    </submittedName>
</protein>
<name>A0ACC2LKF6_PERAE</name>
<evidence type="ECO:0000313" key="1">
    <source>
        <dbReference type="EMBL" id="KAJ8633865.1"/>
    </source>
</evidence>
<dbReference type="Proteomes" id="UP001234297">
    <property type="component" value="Chromosome 8"/>
</dbReference>
<evidence type="ECO:0000313" key="2">
    <source>
        <dbReference type="Proteomes" id="UP001234297"/>
    </source>
</evidence>
<gene>
    <name evidence="1" type="ORF">MRB53_027201</name>
</gene>
<sequence>MELFGAGRGLLPDLPSSHLKNRVRFPLQHNGENMPAASAKRHTCTDVMARNVALVLGSLVFLHDKRNKA</sequence>
<proteinExistence type="predicted"/>
<keyword evidence="2" id="KW-1185">Reference proteome</keyword>
<reference evidence="1 2" key="1">
    <citation type="journal article" date="2022" name="Hortic Res">
        <title>A haplotype resolved chromosomal level avocado genome allows analysis of novel avocado genes.</title>
        <authorList>
            <person name="Nath O."/>
            <person name="Fletcher S.J."/>
            <person name="Hayward A."/>
            <person name="Shaw L.M."/>
            <person name="Masouleh A.K."/>
            <person name="Furtado A."/>
            <person name="Henry R.J."/>
            <person name="Mitter N."/>
        </authorList>
    </citation>
    <scope>NUCLEOTIDE SEQUENCE [LARGE SCALE GENOMIC DNA]</scope>
    <source>
        <strain evidence="2">cv. Hass</strain>
    </source>
</reference>
<organism evidence="1 2">
    <name type="scientific">Persea americana</name>
    <name type="common">Avocado</name>
    <dbReference type="NCBI Taxonomy" id="3435"/>
    <lineage>
        <taxon>Eukaryota</taxon>
        <taxon>Viridiplantae</taxon>
        <taxon>Streptophyta</taxon>
        <taxon>Embryophyta</taxon>
        <taxon>Tracheophyta</taxon>
        <taxon>Spermatophyta</taxon>
        <taxon>Magnoliopsida</taxon>
        <taxon>Magnoliidae</taxon>
        <taxon>Laurales</taxon>
        <taxon>Lauraceae</taxon>
        <taxon>Persea</taxon>
    </lineage>
</organism>